<gene>
    <name evidence="2" type="ORF">NIES4072_07290</name>
</gene>
<evidence type="ECO:0000256" key="1">
    <source>
        <dbReference type="SAM" id="MobiDB-lite"/>
    </source>
</evidence>
<dbReference type="EMBL" id="BDUD01000001">
    <property type="protein sequence ID" value="GBG17080.1"/>
    <property type="molecule type" value="Genomic_DNA"/>
</dbReference>
<proteinExistence type="predicted"/>
<comment type="caution">
    <text evidence="2">The sequence shown here is derived from an EMBL/GenBank/DDBJ whole genome shotgun (WGS) entry which is preliminary data.</text>
</comment>
<reference evidence="2 3" key="1">
    <citation type="submission" date="2017-06" db="EMBL/GenBank/DDBJ databases">
        <title>Genome sequencing of cyanobaciteial culture collection at National Institute for Environmental Studies (NIES).</title>
        <authorList>
            <person name="Hirose Y."/>
            <person name="Shimura Y."/>
            <person name="Fujisawa T."/>
            <person name="Nakamura Y."/>
            <person name="Kawachi M."/>
        </authorList>
    </citation>
    <scope>NUCLEOTIDE SEQUENCE [LARGE SCALE GENOMIC DNA]</scope>
    <source>
        <strain evidence="2 3">NIES-4072</strain>
    </source>
</reference>
<feature type="region of interest" description="Disordered" evidence="1">
    <location>
        <begin position="45"/>
        <end position="80"/>
    </location>
</feature>
<dbReference type="AlphaFoldDB" id="A0A2R5FF31"/>
<keyword evidence="3" id="KW-1185">Reference proteome</keyword>
<organism evidence="2 3">
    <name type="scientific">Nostoc commune NIES-4072</name>
    <dbReference type="NCBI Taxonomy" id="2005467"/>
    <lineage>
        <taxon>Bacteria</taxon>
        <taxon>Bacillati</taxon>
        <taxon>Cyanobacteriota</taxon>
        <taxon>Cyanophyceae</taxon>
        <taxon>Nostocales</taxon>
        <taxon>Nostocaceae</taxon>
        <taxon>Nostoc</taxon>
    </lineage>
</organism>
<sequence>MFVFITLKRRNFNLNNQARTKIMESTLFTTLTVTEEVSLSGGWYRIHRPAPRPTTPTTPTTPAPTTPTTPAPTPAPRPTVSLSNITQVNVITDSKDAVAVNNISIG</sequence>
<dbReference type="Proteomes" id="UP000245124">
    <property type="component" value="Unassembled WGS sequence"/>
</dbReference>
<protein>
    <submittedName>
        <fullName evidence="2">Uncharacterized protein</fullName>
    </submittedName>
</protein>
<accession>A0A2R5FF31</accession>
<name>A0A2R5FF31_NOSCO</name>
<feature type="compositionally biased region" description="Pro residues" evidence="1">
    <location>
        <begin position="51"/>
        <end position="77"/>
    </location>
</feature>
<evidence type="ECO:0000313" key="2">
    <source>
        <dbReference type="EMBL" id="GBG17080.1"/>
    </source>
</evidence>
<evidence type="ECO:0000313" key="3">
    <source>
        <dbReference type="Proteomes" id="UP000245124"/>
    </source>
</evidence>